<dbReference type="RefSeq" id="WP_188760875.1">
    <property type="nucleotide sequence ID" value="NZ_BMJM01000001.1"/>
</dbReference>
<keyword evidence="1" id="KW-0732">Signal</keyword>
<keyword evidence="3" id="KW-1185">Reference proteome</keyword>
<comment type="caution">
    <text evidence="2">The sequence shown here is derived from an EMBL/GenBank/DDBJ whole genome shotgun (WGS) entry which is preliminary data.</text>
</comment>
<dbReference type="AlphaFoldDB" id="A0A917E3J9"/>
<name>A0A917E3J9_9SPHN</name>
<accession>A0A917E3J9</accession>
<reference evidence="2" key="1">
    <citation type="journal article" date="2014" name="Int. J. Syst. Evol. Microbiol.">
        <title>Complete genome sequence of Corynebacterium casei LMG S-19264T (=DSM 44701T), isolated from a smear-ripened cheese.</title>
        <authorList>
            <consortium name="US DOE Joint Genome Institute (JGI-PGF)"/>
            <person name="Walter F."/>
            <person name="Albersmeier A."/>
            <person name="Kalinowski J."/>
            <person name="Ruckert C."/>
        </authorList>
    </citation>
    <scope>NUCLEOTIDE SEQUENCE</scope>
    <source>
        <strain evidence="2">CGMCC 1.15519</strain>
    </source>
</reference>
<proteinExistence type="predicted"/>
<sequence>MRRIAVSILVTALASGAAPAVAQAPSDLLRCAAVPRDAERLACYDAAVLAASPEARAAIERRAAESARLAAAEAAAAAVAAEAKAKADSAAREVAQRESFGAENVAARSAERFVPDKNELQQIESSITDVLKNTSGLDVYLLANGQMWRQADTGGTPPARAGDKVKVSRSALGGFHLTFLKQGRRVLVKRMR</sequence>
<evidence type="ECO:0000256" key="1">
    <source>
        <dbReference type="SAM" id="SignalP"/>
    </source>
</evidence>
<feature type="signal peptide" evidence="1">
    <location>
        <begin position="1"/>
        <end position="22"/>
    </location>
</feature>
<evidence type="ECO:0000313" key="3">
    <source>
        <dbReference type="Proteomes" id="UP000635071"/>
    </source>
</evidence>
<dbReference type="EMBL" id="BMJM01000001">
    <property type="protein sequence ID" value="GGD98135.1"/>
    <property type="molecule type" value="Genomic_DNA"/>
</dbReference>
<dbReference type="Proteomes" id="UP000635071">
    <property type="component" value="Unassembled WGS sequence"/>
</dbReference>
<evidence type="ECO:0008006" key="4">
    <source>
        <dbReference type="Google" id="ProtNLM"/>
    </source>
</evidence>
<gene>
    <name evidence="2" type="ORF">GCM10011529_00190</name>
</gene>
<feature type="chain" id="PRO_5036816662" description="Type IV pilus biogenesis protein PilP" evidence="1">
    <location>
        <begin position="23"/>
        <end position="192"/>
    </location>
</feature>
<protein>
    <recommendedName>
        <fullName evidence="4">Type IV pilus biogenesis protein PilP</fullName>
    </recommendedName>
</protein>
<evidence type="ECO:0000313" key="2">
    <source>
        <dbReference type="EMBL" id="GGD98135.1"/>
    </source>
</evidence>
<organism evidence="2 3">
    <name type="scientific">Sandarakinorhabdus glacialis</name>
    <dbReference type="NCBI Taxonomy" id="1614636"/>
    <lineage>
        <taxon>Bacteria</taxon>
        <taxon>Pseudomonadati</taxon>
        <taxon>Pseudomonadota</taxon>
        <taxon>Alphaproteobacteria</taxon>
        <taxon>Sphingomonadales</taxon>
        <taxon>Sphingosinicellaceae</taxon>
        <taxon>Sandarakinorhabdus</taxon>
    </lineage>
</organism>
<reference evidence="2" key="2">
    <citation type="submission" date="2020-09" db="EMBL/GenBank/DDBJ databases">
        <authorList>
            <person name="Sun Q."/>
            <person name="Zhou Y."/>
        </authorList>
    </citation>
    <scope>NUCLEOTIDE SEQUENCE</scope>
    <source>
        <strain evidence="2">CGMCC 1.15519</strain>
    </source>
</reference>